<organism evidence="1 2">
    <name type="scientific">Branchiostoma lanceolatum</name>
    <name type="common">Common lancelet</name>
    <name type="synonym">Amphioxus lanceolatum</name>
    <dbReference type="NCBI Taxonomy" id="7740"/>
    <lineage>
        <taxon>Eukaryota</taxon>
        <taxon>Metazoa</taxon>
        <taxon>Chordata</taxon>
        <taxon>Cephalochordata</taxon>
        <taxon>Leptocardii</taxon>
        <taxon>Amphioxiformes</taxon>
        <taxon>Branchiostomatidae</taxon>
        <taxon>Branchiostoma</taxon>
    </lineage>
</organism>
<evidence type="ECO:0000313" key="2">
    <source>
        <dbReference type="Proteomes" id="UP000838412"/>
    </source>
</evidence>
<accession>A0A8J9ZZG0</accession>
<protein>
    <submittedName>
        <fullName evidence="1">Hypp3122 protein</fullName>
    </submittedName>
</protein>
<name>A0A8J9ZZG0_BRALA</name>
<dbReference type="Proteomes" id="UP000838412">
    <property type="component" value="Chromosome 5"/>
</dbReference>
<evidence type="ECO:0000313" key="1">
    <source>
        <dbReference type="EMBL" id="CAH1265127.1"/>
    </source>
</evidence>
<reference evidence="1" key="1">
    <citation type="submission" date="2022-01" db="EMBL/GenBank/DDBJ databases">
        <authorList>
            <person name="Braso-Vives M."/>
        </authorList>
    </citation>
    <scope>NUCLEOTIDE SEQUENCE</scope>
</reference>
<proteinExistence type="predicted"/>
<dbReference type="EMBL" id="OV696690">
    <property type="protein sequence ID" value="CAH1265127.1"/>
    <property type="molecule type" value="Genomic_DNA"/>
</dbReference>
<keyword evidence="2" id="KW-1185">Reference proteome</keyword>
<gene>
    <name evidence="1" type="primary">Hypp3122</name>
    <name evidence="1" type="ORF">BLAG_LOCUS19200</name>
</gene>
<sequence length="150" mass="16711">MMQTSLEQQLNRKFDSLRSSMEKLVSETRDELKAELTKKMKEIGDHVELEIGHMRARIDAIESKMAGLGTNNRLGELNGRVDSADLPLQEDARAQGRLEELSNFHNGMQSDEAVAAVEKSRPRLSRGFSVVSVGLSSQDGETEDENSSYI</sequence>
<dbReference type="AlphaFoldDB" id="A0A8J9ZZG0"/>